<dbReference type="Proteomes" id="UP000193884">
    <property type="component" value="Unassembled WGS sequence"/>
</dbReference>
<sequence length="71" mass="8031">MRWAYVGVVIYWPDDLRLSDIEPRFRDAATGVLRSGLAGSSHSHVFTAESLRYLKGWLQAQNTGNIEWPPA</sequence>
<keyword evidence="2" id="KW-1185">Reference proteome</keyword>
<evidence type="ECO:0000313" key="1">
    <source>
        <dbReference type="EMBL" id="OSJ26671.1"/>
    </source>
</evidence>
<proteinExistence type="predicted"/>
<comment type="caution">
    <text evidence="1">The sequence shown here is derived from an EMBL/GenBank/DDBJ whole genome shotgun (WGS) entry which is preliminary data.</text>
</comment>
<dbReference type="EMBL" id="NAFK01000166">
    <property type="protein sequence ID" value="OSJ26671.1"/>
    <property type="molecule type" value="Genomic_DNA"/>
</dbReference>
<evidence type="ECO:0000313" key="2">
    <source>
        <dbReference type="Proteomes" id="UP000193884"/>
    </source>
</evidence>
<protein>
    <submittedName>
        <fullName evidence="1">Uncharacterized protein</fullName>
    </submittedName>
</protein>
<accession>A0ABX3X1Y4</accession>
<reference evidence="1 2" key="1">
    <citation type="submission" date="2017-03" db="EMBL/GenBank/DDBJ databases">
        <title>Whole genome sequences of fourteen strains of Bradyrhizobium canariense and one strain of Bradyrhizobium japonicum isolated from Lupinus (Papilionoideae: Genisteae) species in Algeria.</title>
        <authorList>
            <person name="Crovadore J."/>
            <person name="Chekireb D."/>
            <person name="Brachmann A."/>
            <person name="Chablais R."/>
            <person name="Cochard B."/>
            <person name="Lefort F."/>
        </authorList>
    </citation>
    <scope>NUCLEOTIDE SEQUENCE [LARGE SCALE GENOMIC DNA]</scope>
    <source>
        <strain evidence="1 2">UBMAN05</strain>
    </source>
</reference>
<name>A0ABX3X1Y4_9BRAD</name>
<organism evidence="1 2">
    <name type="scientific">Bradyrhizobium canariense</name>
    <dbReference type="NCBI Taxonomy" id="255045"/>
    <lineage>
        <taxon>Bacteria</taxon>
        <taxon>Pseudomonadati</taxon>
        <taxon>Pseudomonadota</taxon>
        <taxon>Alphaproteobacteria</taxon>
        <taxon>Hyphomicrobiales</taxon>
        <taxon>Nitrobacteraceae</taxon>
        <taxon>Bradyrhizobium</taxon>
    </lineage>
</organism>
<gene>
    <name evidence="1" type="ORF">BST63_20595</name>
</gene>